<evidence type="ECO:0000256" key="6">
    <source>
        <dbReference type="ARBA" id="ARBA00038073"/>
    </source>
</evidence>
<evidence type="ECO:0000256" key="5">
    <source>
        <dbReference type="ARBA" id="ARBA00023274"/>
    </source>
</evidence>
<comment type="subcellular location">
    <subcellularLocation>
        <location evidence="1">Mitochondrion</location>
    </subcellularLocation>
</comment>
<keyword evidence="12" id="KW-1185">Reference proteome</keyword>
<reference evidence="11 12" key="1">
    <citation type="submission" date="2023-09" db="EMBL/GenBank/DDBJ databases">
        <title>Nesidiocoris tenuis whole genome shotgun sequence.</title>
        <authorList>
            <person name="Shibata T."/>
            <person name="Shimoda M."/>
            <person name="Kobayashi T."/>
            <person name="Uehara T."/>
        </authorList>
    </citation>
    <scope>NUCLEOTIDE SEQUENCE [LARGE SCALE GENOMIC DNA]</scope>
    <source>
        <strain evidence="11 12">Japan</strain>
    </source>
</reference>
<evidence type="ECO:0000256" key="7">
    <source>
        <dbReference type="ARBA" id="ARBA00039448"/>
    </source>
</evidence>
<evidence type="ECO:0000256" key="8">
    <source>
        <dbReference type="ARBA" id="ARBA00043031"/>
    </source>
</evidence>
<dbReference type="GO" id="GO:0005840">
    <property type="term" value="C:ribosome"/>
    <property type="evidence" value="ECO:0007669"/>
    <property type="project" value="UniProtKB-KW"/>
</dbReference>
<evidence type="ECO:0000256" key="1">
    <source>
        <dbReference type="ARBA" id="ARBA00004173"/>
    </source>
</evidence>
<dbReference type="PANTHER" id="PTHR28554">
    <property type="entry name" value="39S RIBOSOMAL PROTEIN L45, MITOCHONDRIAL"/>
    <property type="match status" value="1"/>
</dbReference>
<gene>
    <name evidence="11" type="ORF">NTJ_13759</name>
</gene>
<evidence type="ECO:0000256" key="2">
    <source>
        <dbReference type="ARBA" id="ARBA00022946"/>
    </source>
</evidence>
<protein>
    <recommendedName>
        <fullName evidence="7">Large ribosomal subunit protein mL45</fullName>
    </recommendedName>
    <alternativeName>
        <fullName evidence="8">39S ribosomal protein L45, mitochondrial</fullName>
    </alternativeName>
</protein>
<evidence type="ECO:0000313" key="12">
    <source>
        <dbReference type="Proteomes" id="UP001307889"/>
    </source>
</evidence>
<dbReference type="Pfam" id="PF04280">
    <property type="entry name" value="Tim44"/>
    <property type="match status" value="1"/>
</dbReference>
<dbReference type="SUPFAM" id="SSF54427">
    <property type="entry name" value="NTF2-like"/>
    <property type="match status" value="1"/>
</dbReference>
<dbReference type="Gene3D" id="3.10.450.240">
    <property type="match status" value="1"/>
</dbReference>
<dbReference type="Proteomes" id="UP001307889">
    <property type="component" value="Chromosome 12"/>
</dbReference>
<organism evidence="11 12">
    <name type="scientific">Nesidiocoris tenuis</name>
    <dbReference type="NCBI Taxonomy" id="355587"/>
    <lineage>
        <taxon>Eukaryota</taxon>
        <taxon>Metazoa</taxon>
        <taxon>Ecdysozoa</taxon>
        <taxon>Arthropoda</taxon>
        <taxon>Hexapoda</taxon>
        <taxon>Insecta</taxon>
        <taxon>Pterygota</taxon>
        <taxon>Neoptera</taxon>
        <taxon>Paraneoptera</taxon>
        <taxon>Hemiptera</taxon>
        <taxon>Heteroptera</taxon>
        <taxon>Panheteroptera</taxon>
        <taxon>Cimicomorpha</taxon>
        <taxon>Miridae</taxon>
        <taxon>Dicyphina</taxon>
        <taxon>Nesidiocoris</taxon>
    </lineage>
</organism>
<feature type="region of interest" description="Disordered" evidence="9">
    <location>
        <begin position="292"/>
        <end position="331"/>
    </location>
</feature>
<evidence type="ECO:0000313" key="11">
    <source>
        <dbReference type="EMBL" id="BET00943.1"/>
    </source>
</evidence>
<name>A0ABN7BDN5_9HEMI</name>
<keyword evidence="5" id="KW-0687">Ribonucleoprotein</keyword>
<accession>A0ABN7BDN5</accession>
<proteinExistence type="inferred from homology"/>
<dbReference type="InterPro" id="IPR051975">
    <property type="entry name" value="mtLSU_mL45"/>
</dbReference>
<evidence type="ECO:0000256" key="3">
    <source>
        <dbReference type="ARBA" id="ARBA00022980"/>
    </source>
</evidence>
<comment type="similarity">
    <text evidence="6">Belongs to the mitochondrion-specific ribosomal protein mL45 family.</text>
</comment>
<dbReference type="PANTHER" id="PTHR28554:SF1">
    <property type="entry name" value="LARGE RIBOSOMAL SUBUNIT PROTEIN ML45"/>
    <property type="match status" value="1"/>
</dbReference>
<evidence type="ECO:0000256" key="4">
    <source>
        <dbReference type="ARBA" id="ARBA00023128"/>
    </source>
</evidence>
<keyword evidence="3 11" id="KW-0689">Ribosomal protein</keyword>
<evidence type="ECO:0000256" key="9">
    <source>
        <dbReference type="SAM" id="MobiDB-lite"/>
    </source>
</evidence>
<dbReference type="InterPro" id="IPR007379">
    <property type="entry name" value="Tim44-like_dom"/>
</dbReference>
<dbReference type="EMBL" id="AP028920">
    <property type="protein sequence ID" value="BET00943.1"/>
    <property type="molecule type" value="Genomic_DNA"/>
</dbReference>
<sequence>MFVCKTVGKLTCGRAPVSGPLSSSVGSVRTTIAKHYNPNFKKLRGQKFIKIDLPDYKELAGGSEGMSTEEMKSRLKERGLLPDRYWPERPFFILSTSMVFEPYVPPEGDGKVSIVTAQGAKQKLELVEKKGRSMLALRKIRNYEEDFSLKVFPDEAQEIYQKAHEAMVNKNRDDLPKYVTEKAYPEVLSNIGDKTIVWEFLGSIEPPRVVHIRCTDVVTKENIFAQITVRFHSQQRLAVYDRFGRLMHGDENLAKDVLEYVVFERPLAHKYGRWRIHDKIIPDWMPPKEPSLKTYVANDEIQDEPEPPSDVAVAPTSPPDKDERTPALATA</sequence>
<dbReference type="SMART" id="SM00978">
    <property type="entry name" value="Tim44"/>
    <property type="match status" value="1"/>
</dbReference>
<feature type="domain" description="Tim44-like" evidence="10">
    <location>
        <begin position="133"/>
        <end position="281"/>
    </location>
</feature>
<dbReference type="InterPro" id="IPR032710">
    <property type="entry name" value="NTF2-like_dom_sf"/>
</dbReference>
<keyword evidence="2" id="KW-0809">Transit peptide</keyword>
<evidence type="ECO:0000259" key="10">
    <source>
        <dbReference type="SMART" id="SM00978"/>
    </source>
</evidence>
<keyword evidence="4" id="KW-0496">Mitochondrion</keyword>